<sequence>MAVPTRWLLGSFARDSLFENIPRLIIAQAGILFAVTLVTLQTGIYQGFTRSTIDLIVRSRADLWITSKGMLNLNLTPPLDFTNLEQARQLKGVQRAEALIVWLGLWRTAHNRLTLVTFMGIDPLGQLFAPVGFAQGKIADLSRPYSVSIDQNSREDLQIEQLGDRGVIGSLPARVIGYTKGTKSLVFGPILLTSLLNAKAYISSPLAANLPCPVAKSGVECEPAQPSFPPQLQPLAATDQIGYVLVQAQAGMNIDQLKQRLATALPETQVLTKGEMARQTQTYWEQRSGIGIVLGLGAGIGIVVGTVVVGQILYASVSEHLREFATLKAIGASNWTIYGVIGEQALWMAILGYIPGLLLSLAVAEAIATQGIVILITPFSAATIFGITLLMCFAASAFAIRKITQVDPVTVFRS</sequence>
<dbReference type="InterPro" id="IPR005891">
    <property type="entry name" value="DevC"/>
</dbReference>
<reference evidence="10" key="1">
    <citation type="submission" date="2009-01" db="EMBL/GenBank/DDBJ databases">
        <title>Complete sequence of chromosome Cyanothece sp. PCC 7425.</title>
        <authorList>
            <consortium name="US DOE Joint Genome Institute"/>
            <person name="Lucas S."/>
            <person name="Copeland A."/>
            <person name="Lapidus A."/>
            <person name="Glavina del Rio T."/>
            <person name="Dalin E."/>
            <person name="Tice H."/>
            <person name="Bruce D."/>
            <person name="Goodwin L."/>
            <person name="Pitluck S."/>
            <person name="Sims D."/>
            <person name="Meineke L."/>
            <person name="Brettin T."/>
            <person name="Detter J.C."/>
            <person name="Han C."/>
            <person name="Larimer F."/>
            <person name="Land M."/>
            <person name="Hauser L."/>
            <person name="Kyrpides N."/>
            <person name="Ovchinnikova G."/>
            <person name="Liberton M."/>
            <person name="Stoeckel J."/>
            <person name="Banerjee A."/>
            <person name="Singh A."/>
            <person name="Page L."/>
            <person name="Sato H."/>
            <person name="Zhao L."/>
            <person name="Sherman L."/>
            <person name="Pakrasi H."/>
            <person name="Richardson P."/>
        </authorList>
    </citation>
    <scope>NUCLEOTIDE SEQUENCE</scope>
    <source>
        <strain evidence="10">PCC 7425</strain>
    </source>
</reference>
<evidence type="ECO:0000256" key="4">
    <source>
        <dbReference type="ARBA" id="ARBA00022692"/>
    </source>
</evidence>
<protein>
    <recommendedName>
        <fullName evidence="11">ABC3 transporter permease protein domain-containing protein</fullName>
    </recommendedName>
</protein>
<feature type="transmembrane region" description="Helical" evidence="7">
    <location>
        <begin position="290"/>
        <end position="314"/>
    </location>
</feature>
<organism evidence="10">
    <name type="scientific">Cyanothece sp. (strain PCC 7425 / ATCC 29141)</name>
    <dbReference type="NCBI Taxonomy" id="395961"/>
    <lineage>
        <taxon>Bacteria</taxon>
        <taxon>Bacillati</taxon>
        <taxon>Cyanobacteriota</taxon>
        <taxon>Cyanophyceae</taxon>
        <taxon>Gomontiellales</taxon>
        <taxon>Cyanothecaceae</taxon>
        <taxon>Cyanothece</taxon>
    </lineage>
</organism>
<evidence type="ECO:0000256" key="5">
    <source>
        <dbReference type="ARBA" id="ARBA00022989"/>
    </source>
</evidence>
<dbReference type="PANTHER" id="PTHR43738">
    <property type="entry name" value="ABC TRANSPORTER, MEMBRANE PROTEIN"/>
    <property type="match status" value="1"/>
</dbReference>
<evidence type="ECO:0000256" key="1">
    <source>
        <dbReference type="ARBA" id="ARBA00004651"/>
    </source>
</evidence>
<dbReference type="Pfam" id="PF12704">
    <property type="entry name" value="MacB_PCD"/>
    <property type="match status" value="1"/>
</dbReference>
<dbReference type="InterPro" id="IPR051125">
    <property type="entry name" value="ABC-4/HrtB_transporter"/>
</dbReference>
<feature type="domain" description="ABC3 transporter permease C-terminal" evidence="8">
    <location>
        <begin position="298"/>
        <end position="407"/>
    </location>
</feature>
<keyword evidence="3" id="KW-1003">Cell membrane</keyword>
<evidence type="ECO:0000256" key="2">
    <source>
        <dbReference type="ARBA" id="ARBA00022448"/>
    </source>
</evidence>
<keyword evidence="4 7" id="KW-0812">Transmembrane</keyword>
<dbReference type="eggNOG" id="COG0577">
    <property type="taxonomic scope" value="Bacteria"/>
</dbReference>
<dbReference type="InterPro" id="IPR025857">
    <property type="entry name" value="MacB_PCD"/>
</dbReference>
<dbReference type="EMBL" id="CP001344">
    <property type="protein sequence ID" value="ACL43385.1"/>
    <property type="molecule type" value="Genomic_DNA"/>
</dbReference>
<dbReference type="Pfam" id="PF02687">
    <property type="entry name" value="FtsX"/>
    <property type="match status" value="1"/>
</dbReference>
<dbReference type="HOGENOM" id="CLU_000604_8_9_3"/>
<feature type="transmembrane region" description="Helical" evidence="7">
    <location>
        <begin position="20"/>
        <end position="40"/>
    </location>
</feature>
<feature type="transmembrane region" description="Helical" evidence="7">
    <location>
        <begin position="345"/>
        <end position="364"/>
    </location>
</feature>
<proteinExistence type="predicted"/>
<evidence type="ECO:0000256" key="3">
    <source>
        <dbReference type="ARBA" id="ARBA00022475"/>
    </source>
</evidence>
<dbReference type="KEGG" id="cyn:Cyan7425_0999"/>
<dbReference type="PANTHER" id="PTHR43738:SF1">
    <property type="entry name" value="HEMIN TRANSPORT SYSTEM PERMEASE PROTEIN HRTB-RELATED"/>
    <property type="match status" value="1"/>
</dbReference>
<keyword evidence="2" id="KW-0813">Transport</keyword>
<accession>B8HXU6</accession>
<feature type="domain" description="MacB-like periplasmic core" evidence="9">
    <location>
        <begin position="27"/>
        <end position="263"/>
    </location>
</feature>
<keyword evidence="6 7" id="KW-0472">Membrane</keyword>
<dbReference type="AlphaFoldDB" id="B8HXU6"/>
<evidence type="ECO:0008006" key="11">
    <source>
        <dbReference type="Google" id="ProtNLM"/>
    </source>
</evidence>
<dbReference type="STRING" id="395961.Cyan7425_0999"/>
<evidence type="ECO:0000259" key="9">
    <source>
        <dbReference type="Pfam" id="PF12704"/>
    </source>
</evidence>
<evidence type="ECO:0000259" key="8">
    <source>
        <dbReference type="Pfam" id="PF02687"/>
    </source>
</evidence>
<comment type="subcellular location">
    <subcellularLocation>
        <location evidence="1">Cell membrane</location>
        <topology evidence="1">Multi-pass membrane protein</topology>
    </subcellularLocation>
</comment>
<evidence type="ECO:0000256" key="6">
    <source>
        <dbReference type="ARBA" id="ARBA00023136"/>
    </source>
</evidence>
<keyword evidence="5 7" id="KW-1133">Transmembrane helix</keyword>
<name>B8HXU6_CYAP4</name>
<dbReference type="InterPro" id="IPR003838">
    <property type="entry name" value="ABC3_permease_C"/>
</dbReference>
<evidence type="ECO:0000313" key="10">
    <source>
        <dbReference type="EMBL" id="ACL43385.1"/>
    </source>
</evidence>
<dbReference type="PIRSF" id="PIRSF031773">
    <property type="entry name" value="DevC"/>
    <property type="match status" value="1"/>
</dbReference>
<gene>
    <name evidence="10" type="ordered locus">Cyan7425_0999</name>
</gene>
<dbReference type="GO" id="GO:0005886">
    <property type="term" value="C:plasma membrane"/>
    <property type="evidence" value="ECO:0007669"/>
    <property type="project" value="UniProtKB-SubCell"/>
</dbReference>
<feature type="transmembrane region" description="Helical" evidence="7">
    <location>
        <begin position="371"/>
        <end position="400"/>
    </location>
</feature>
<evidence type="ECO:0000256" key="7">
    <source>
        <dbReference type="SAM" id="Phobius"/>
    </source>
</evidence>